<evidence type="ECO:0000313" key="11">
    <source>
        <dbReference type="Proteomes" id="UP001278766"/>
    </source>
</evidence>
<dbReference type="GO" id="GO:0005509">
    <property type="term" value="F:calcium ion binding"/>
    <property type="evidence" value="ECO:0007669"/>
    <property type="project" value="InterPro"/>
</dbReference>
<evidence type="ECO:0000256" key="1">
    <source>
        <dbReference type="ARBA" id="ARBA00001913"/>
    </source>
</evidence>
<dbReference type="EC" id="3.2.1.-" evidence="8"/>
<evidence type="ECO:0000256" key="5">
    <source>
        <dbReference type="ARBA" id="ARBA00023157"/>
    </source>
</evidence>
<dbReference type="InterPro" id="IPR001382">
    <property type="entry name" value="Glyco_hydro_47"/>
</dbReference>
<sequence length="674" mass="73852">MLVVRRRGFLTLFPAAAILLFLVFYLQRDVVTLPRLAEGGRPDAGREDAFWSKVPFHYPPASIRPLPTALPVQYPPIQATAFPAEKDQNALTQRTERQKAVKDAFTKCWQSYRKFAWGADELTPVSGGRKDPFGGWAATLVDSLDTLWIMDMKTEFDEAVTAADGINFTHTKVERVNVFETNIRYLGGFLSAFDLSGDKRLLGKAVEVGEMLYKAFDTPSHMPITRWDMRAAIKGAEQVASEGLIAEVGTLSMEFTRLSMLTGEPKWFDLVQRIADDMAAQQDSTAVPGLWPLKVNGKERIFNAGPDFTLGAMADSAYEYLPKMSAMMGGQLPMYQTMYEKAMDAVVEHNLFRPMTPTNEDILIAGDVHVREHGLEFEARGQHLTCFLGGLMALGGRLFDREKDVIAGKKLTDGCVWTYKAFPHGIMPESFVMASCPAGDACKWDEAVWKQEVLRKAEKDTDGPESDAQAEAIIKKQRFPKGFTAIYDRAYLLRPEAIESVFVLYRVTGQAELMEAAWDMFTAIDKATSTKLANSAVRDITKTEKPEAKDSMESFWMAETLKYFYLIFSDPGLLRRAHLGQVAQQAAHLARAAAAAGCGAGRGRADVVAGVREQGLGDFLPVVGQEVGRGGGGAGREEGGGEVERVVVVFLLLVAVVGGGVLAVGVAWLGGVGA</sequence>
<evidence type="ECO:0000256" key="7">
    <source>
        <dbReference type="PIRSR" id="PIRSR601382-3"/>
    </source>
</evidence>
<proteinExistence type="inferred from homology"/>
<evidence type="ECO:0000313" key="10">
    <source>
        <dbReference type="EMBL" id="KAK3294480.1"/>
    </source>
</evidence>
<dbReference type="Gene3D" id="1.50.10.10">
    <property type="match status" value="1"/>
</dbReference>
<gene>
    <name evidence="10" type="ORF">B0H64DRAFT_375267</name>
</gene>
<evidence type="ECO:0000256" key="6">
    <source>
        <dbReference type="PIRSR" id="PIRSR601382-1"/>
    </source>
</evidence>
<accession>A0AAE0HDR8</accession>
<dbReference type="GO" id="GO:0004571">
    <property type="term" value="F:mannosyl-oligosaccharide 1,2-alpha-mannosidase activity"/>
    <property type="evidence" value="ECO:0007669"/>
    <property type="project" value="InterPro"/>
</dbReference>
<evidence type="ECO:0000256" key="4">
    <source>
        <dbReference type="ARBA" id="ARBA00022801"/>
    </source>
</evidence>
<dbReference type="InterPro" id="IPR012341">
    <property type="entry name" value="6hp_glycosidase-like_sf"/>
</dbReference>
<dbReference type="Pfam" id="PF01532">
    <property type="entry name" value="Glyco_hydro_47"/>
    <property type="match status" value="1"/>
</dbReference>
<comment type="pathway">
    <text evidence="2">Protein modification; protein glycosylation.</text>
</comment>
<feature type="disulfide bond" evidence="7">
    <location>
        <begin position="386"/>
        <end position="415"/>
    </location>
</feature>
<keyword evidence="8" id="KW-0326">Glycosidase</keyword>
<dbReference type="RefSeq" id="XP_062657994.1">
    <property type="nucleotide sequence ID" value="XM_062802401.1"/>
</dbReference>
<feature type="active site" description="Proton donor" evidence="6">
    <location>
        <position position="429"/>
    </location>
</feature>
<keyword evidence="9" id="KW-0812">Transmembrane</keyword>
<dbReference type="GO" id="GO:0005783">
    <property type="term" value="C:endoplasmic reticulum"/>
    <property type="evidence" value="ECO:0007669"/>
    <property type="project" value="TreeGrafter"/>
</dbReference>
<dbReference type="FunFam" id="1.50.10.10:FF:000037">
    <property type="entry name" value="alpha-1,2-Mannosidase"/>
    <property type="match status" value="1"/>
</dbReference>
<reference evidence="10" key="1">
    <citation type="journal article" date="2023" name="Mol. Phylogenet. Evol.">
        <title>Genome-scale phylogeny and comparative genomics of the fungal order Sordariales.</title>
        <authorList>
            <person name="Hensen N."/>
            <person name="Bonometti L."/>
            <person name="Westerberg I."/>
            <person name="Brannstrom I.O."/>
            <person name="Guillou S."/>
            <person name="Cros-Aarteil S."/>
            <person name="Calhoun S."/>
            <person name="Haridas S."/>
            <person name="Kuo A."/>
            <person name="Mondo S."/>
            <person name="Pangilinan J."/>
            <person name="Riley R."/>
            <person name="LaButti K."/>
            <person name="Andreopoulos B."/>
            <person name="Lipzen A."/>
            <person name="Chen C."/>
            <person name="Yan M."/>
            <person name="Daum C."/>
            <person name="Ng V."/>
            <person name="Clum A."/>
            <person name="Steindorff A."/>
            <person name="Ohm R.A."/>
            <person name="Martin F."/>
            <person name="Silar P."/>
            <person name="Natvig D.O."/>
            <person name="Lalanne C."/>
            <person name="Gautier V."/>
            <person name="Ament-Velasquez S.L."/>
            <person name="Kruys A."/>
            <person name="Hutchinson M.I."/>
            <person name="Powell A.J."/>
            <person name="Barry K."/>
            <person name="Miller A.N."/>
            <person name="Grigoriev I.V."/>
            <person name="Debuchy R."/>
            <person name="Gladieux P."/>
            <person name="Hiltunen Thoren M."/>
            <person name="Johannesson H."/>
        </authorList>
    </citation>
    <scope>NUCLEOTIDE SEQUENCE</scope>
    <source>
        <strain evidence="10">CBS 168.71</strain>
    </source>
</reference>
<dbReference type="InterPro" id="IPR036026">
    <property type="entry name" value="Seven-hairpin_glycosidases"/>
</dbReference>
<name>A0AAE0HDR8_9PEZI</name>
<feature type="transmembrane region" description="Helical" evidence="9">
    <location>
        <begin position="646"/>
        <end position="669"/>
    </location>
</feature>
<feature type="active site" description="Proton donor" evidence="6">
    <location>
        <position position="180"/>
    </location>
</feature>
<comment type="cofactor">
    <cofactor evidence="1">
        <name>Ca(2+)</name>
        <dbReference type="ChEBI" id="CHEBI:29108"/>
    </cofactor>
</comment>
<dbReference type="GO" id="GO:0016020">
    <property type="term" value="C:membrane"/>
    <property type="evidence" value="ECO:0007669"/>
    <property type="project" value="InterPro"/>
</dbReference>
<protein>
    <recommendedName>
        <fullName evidence="8">alpha-1,2-Mannosidase</fullName>
        <ecNumber evidence="8">3.2.1.-</ecNumber>
    </recommendedName>
</protein>
<evidence type="ECO:0000256" key="9">
    <source>
        <dbReference type="SAM" id="Phobius"/>
    </source>
</evidence>
<dbReference type="SUPFAM" id="SSF48225">
    <property type="entry name" value="Seven-hairpin glycosidases"/>
    <property type="match status" value="1"/>
</dbReference>
<evidence type="ECO:0000256" key="3">
    <source>
        <dbReference type="ARBA" id="ARBA00007658"/>
    </source>
</evidence>
<keyword evidence="9" id="KW-0472">Membrane</keyword>
<dbReference type="PANTHER" id="PTHR11742">
    <property type="entry name" value="MANNOSYL-OLIGOSACCHARIDE ALPHA-1,2-MANNOSIDASE-RELATED"/>
    <property type="match status" value="1"/>
</dbReference>
<organism evidence="10 11">
    <name type="scientific">Chaetomium fimeti</name>
    <dbReference type="NCBI Taxonomy" id="1854472"/>
    <lineage>
        <taxon>Eukaryota</taxon>
        <taxon>Fungi</taxon>
        <taxon>Dikarya</taxon>
        <taxon>Ascomycota</taxon>
        <taxon>Pezizomycotina</taxon>
        <taxon>Sordariomycetes</taxon>
        <taxon>Sordariomycetidae</taxon>
        <taxon>Sordariales</taxon>
        <taxon>Chaetomiaceae</taxon>
        <taxon>Chaetomium</taxon>
    </lineage>
</organism>
<dbReference type="PANTHER" id="PTHR11742:SF89">
    <property type="entry name" value="ALPHA-1,2-MANNOSIDASE"/>
    <property type="match status" value="1"/>
</dbReference>
<dbReference type="AlphaFoldDB" id="A0AAE0HDR8"/>
<comment type="similarity">
    <text evidence="3 8">Belongs to the glycosyl hydrolase 47 family.</text>
</comment>
<dbReference type="EMBL" id="JAUEPN010000005">
    <property type="protein sequence ID" value="KAK3294480.1"/>
    <property type="molecule type" value="Genomic_DNA"/>
</dbReference>
<dbReference type="InterPro" id="IPR050749">
    <property type="entry name" value="Glycosyl_Hydrolase_47"/>
</dbReference>
<dbReference type="GO" id="GO:0005975">
    <property type="term" value="P:carbohydrate metabolic process"/>
    <property type="evidence" value="ECO:0007669"/>
    <property type="project" value="InterPro"/>
</dbReference>
<evidence type="ECO:0000256" key="2">
    <source>
        <dbReference type="ARBA" id="ARBA00004922"/>
    </source>
</evidence>
<evidence type="ECO:0000256" key="8">
    <source>
        <dbReference type="RuleBase" id="RU361193"/>
    </source>
</evidence>
<reference evidence="10" key="2">
    <citation type="submission" date="2023-06" db="EMBL/GenBank/DDBJ databases">
        <authorList>
            <consortium name="Lawrence Berkeley National Laboratory"/>
            <person name="Haridas S."/>
            <person name="Hensen N."/>
            <person name="Bonometti L."/>
            <person name="Westerberg I."/>
            <person name="Brannstrom I.O."/>
            <person name="Guillou S."/>
            <person name="Cros-Aarteil S."/>
            <person name="Calhoun S."/>
            <person name="Kuo A."/>
            <person name="Mondo S."/>
            <person name="Pangilinan J."/>
            <person name="Riley R."/>
            <person name="Labutti K."/>
            <person name="Andreopoulos B."/>
            <person name="Lipzen A."/>
            <person name="Chen C."/>
            <person name="Yanf M."/>
            <person name="Daum C."/>
            <person name="Ng V."/>
            <person name="Clum A."/>
            <person name="Steindorff A."/>
            <person name="Ohm R."/>
            <person name="Martin F."/>
            <person name="Silar P."/>
            <person name="Natvig D."/>
            <person name="Lalanne C."/>
            <person name="Gautier V."/>
            <person name="Ament-Velasquez S.L."/>
            <person name="Kruys A."/>
            <person name="Hutchinson M.I."/>
            <person name="Powell A.J."/>
            <person name="Barry K."/>
            <person name="Miller A.N."/>
            <person name="Grigoriev I.V."/>
            <person name="Debuchy R."/>
            <person name="Gladieux P."/>
            <person name="Thoren M.H."/>
            <person name="Johannesson H."/>
        </authorList>
    </citation>
    <scope>NUCLEOTIDE SEQUENCE</scope>
    <source>
        <strain evidence="10">CBS 168.71</strain>
    </source>
</reference>
<keyword evidence="11" id="KW-1185">Reference proteome</keyword>
<dbReference type="PRINTS" id="PR00747">
    <property type="entry name" value="GLYHDRLASE47"/>
</dbReference>
<comment type="caution">
    <text evidence="10">The sequence shown here is derived from an EMBL/GenBank/DDBJ whole genome shotgun (WGS) entry which is preliminary data.</text>
</comment>
<dbReference type="GeneID" id="87839349"/>
<dbReference type="Proteomes" id="UP001278766">
    <property type="component" value="Unassembled WGS sequence"/>
</dbReference>
<feature type="active site" evidence="6">
    <location>
        <position position="315"/>
    </location>
</feature>
<feature type="active site" evidence="6">
    <location>
        <position position="496"/>
    </location>
</feature>
<keyword evidence="4 8" id="KW-0378">Hydrolase</keyword>
<keyword evidence="9" id="KW-1133">Transmembrane helix</keyword>
<keyword evidence="5 7" id="KW-1015">Disulfide bond</keyword>
<dbReference type="GO" id="GO:0036503">
    <property type="term" value="P:ERAD pathway"/>
    <property type="evidence" value="ECO:0007669"/>
    <property type="project" value="UniProtKB-ARBA"/>
</dbReference>